<dbReference type="AlphaFoldDB" id="A0A319EJ89"/>
<protein>
    <submittedName>
        <fullName evidence="1">Uncharacterized protein</fullName>
    </submittedName>
</protein>
<evidence type="ECO:0000313" key="2">
    <source>
        <dbReference type="Proteomes" id="UP000248423"/>
    </source>
</evidence>
<name>A0A319EJ89_ASPSB</name>
<organism evidence="1 2">
    <name type="scientific">Aspergillus sclerotiicarbonarius (strain CBS 121057 / IBT 28362)</name>
    <dbReference type="NCBI Taxonomy" id="1448318"/>
    <lineage>
        <taxon>Eukaryota</taxon>
        <taxon>Fungi</taxon>
        <taxon>Dikarya</taxon>
        <taxon>Ascomycota</taxon>
        <taxon>Pezizomycotina</taxon>
        <taxon>Eurotiomycetes</taxon>
        <taxon>Eurotiomycetidae</taxon>
        <taxon>Eurotiales</taxon>
        <taxon>Aspergillaceae</taxon>
        <taxon>Aspergillus</taxon>
        <taxon>Aspergillus subgen. Circumdati</taxon>
    </lineage>
</organism>
<gene>
    <name evidence="1" type="ORF">BO78DRAFT_29298</name>
</gene>
<sequence length="166" mass="18635">MGEMLSQQPRRGSPSNKQYSIIFIIHDEQKQTKKQGNKNPDILYRRGISPALVWAQSAIHAAARCTPSLLDGGLGSAGLRCSRPMGTIPMRRRAWLPLHQCIRGFLRLTGSHGPSLDGSDARRRCGWNRHVVRCNWVQSWGVRGVTHPRQPAQFSPASFLLFPRSE</sequence>
<dbReference type="VEuPathDB" id="FungiDB:BO78DRAFT_29298"/>
<reference evidence="1 2" key="1">
    <citation type="submission" date="2018-02" db="EMBL/GenBank/DDBJ databases">
        <title>The genomes of Aspergillus section Nigri reveals drivers in fungal speciation.</title>
        <authorList>
            <consortium name="DOE Joint Genome Institute"/>
            <person name="Vesth T.C."/>
            <person name="Nybo J."/>
            <person name="Theobald S."/>
            <person name="Brandl J."/>
            <person name="Frisvad J.C."/>
            <person name="Nielsen K.F."/>
            <person name="Lyhne E.K."/>
            <person name="Kogle M.E."/>
            <person name="Kuo A."/>
            <person name="Riley R."/>
            <person name="Clum A."/>
            <person name="Nolan M."/>
            <person name="Lipzen A."/>
            <person name="Salamov A."/>
            <person name="Henrissat B."/>
            <person name="Wiebenga A."/>
            <person name="De vries R.P."/>
            <person name="Grigoriev I.V."/>
            <person name="Mortensen U.H."/>
            <person name="Andersen M.R."/>
            <person name="Baker S.E."/>
        </authorList>
    </citation>
    <scope>NUCLEOTIDE SEQUENCE [LARGE SCALE GENOMIC DNA]</scope>
    <source>
        <strain evidence="1 2">CBS 121057</strain>
    </source>
</reference>
<dbReference type="Proteomes" id="UP000248423">
    <property type="component" value="Unassembled WGS sequence"/>
</dbReference>
<evidence type="ECO:0000313" key="1">
    <source>
        <dbReference type="EMBL" id="PYI00899.1"/>
    </source>
</evidence>
<keyword evidence="2" id="KW-1185">Reference proteome</keyword>
<dbReference type="EMBL" id="KZ826431">
    <property type="protein sequence ID" value="PYI00899.1"/>
    <property type="molecule type" value="Genomic_DNA"/>
</dbReference>
<proteinExistence type="predicted"/>
<accession>A0A319EJ89</accession>